<feature type="compositionally biased region" description="Basic residues" evidence="28">
    <location>
        <begin position="1757"/>
        <end position="1777"/>
    </location>
</feature>
<keyword evidence="10" id="KW-0677">Repeat</keyword>
<evidence type="ECO:0000313" key="35">
    <source>
        <dbReference type="Proteomes" id="UP000410492"/>
    </source>
</evidence>
<evidence type="ECO:0000256" key="11">
    <source>
        <dbReference type="ARBA" id="ARBA00022771"/>
    </source>
</evidence>
<feature type="compositionally biased region" description="Low complexity" evidence="28">
    <location>
        <begin position="528"/>
        <end position="539"/>
    </location>
</feature>
<dbReference type="InterPro" id="IPR036427">
    <property type="entry name" value="Bromodomain-like_sf"/>
</dbReference>
<gene>
    <name evidence="34" type="ORF">CALMAC_LOCUS6394</name>
</gene>
<keyword evidence="22" id="KW-0012">Acyltransferase</keyword>
<keyword evidence="14" id="KW-0156">Chromatin regulator</keyword>
<keyword evidence="13" id="KW-0832">Ubl conjugation</keyword>
<name>A0A653C5J2_CALMS</name>
<feature type="zinc finger region" description="TAZ-type" evidence="26">
    <location>
        <begin position="1935"/>
        <end position="2016"/>
    </location>
</feature>
<dbReference type="InterPro" id="IPR035898">
    <property type="entry name" value="TAZ_dom_sf"/>
</dbReference>
<feature type="region of interest" description="Disordered" evidence="28">
    <location>
        <begin position="786"/>
        <end position="855"/>
    </location>
</feature>
<feature type="compositionally biased region" description="Low complexity" evidence="28">
    <location>
        <begin position="941"/>
        <end position="953"/>
    </location>
</feature>
<dbReference type="InterPro" id="IPR001487">
    <property type="entry name" value="Bromodomain"/>
</dbReference>
<dbReference type="PANTHER" id="PTHR13808">
    <property type="entry name" value="CBP/P300-RELATED"/>
    <property type="match status" value="1"/>
</dbReference>
<evidence type="ECO:0000259" key="30">
    <source>
        <dbReference type="PROSITE" id="PS50134"/>
    </source>
</evidence>
<feature type="compositionally biased region" description="Low complexity" evidence="28">
    <location>
        <begin position="827"/>
        <end position="836"/>
    </location>
</feature>
<reference evidence="34 35" key="1">
    <citation type="submission" date="2019-01" db="EMBL/GenBank/DDBJ databases">
        <authorList>
            <person name="Sayadi A."/>
        </authorList>
    </citation>
    <scope>NUCLEOTIDE SEQUENCE [LARGE SCALE GENOMIC DNA]</scope>
</reference>
<feature type="region of interest" description="Disordered" evidence="28">
    <location>
        <begin position="72"/>
        <end position="107"/>
    </location>
</feature>
<feature type="zinc finger region" description="TAZ-type" evidence="26">
    <location>
        <begin position="434"/>
        <end position="520"/>
    </location>
</feature>
<dbReference type="GO" id="GO:0031490">
    <property type="term" value="F:chromatin DNA binding"/>
    <property type="evidence" value="ECO:0007669"/>
    <property type="project" value="TreeGrafter"/>
</dbReference>
<dbReference type="CDD" id="cd15802">
    <property type="entry name" value="RING_CBP-p300"/>
    <property type="match status" value="1"/>
</dbReference>
<dbReference type="GO" id="GO:0008270">
    <property type="term" value="F:zinc ion binding"/>
    <property type="evidence" value="ECO:0007669"/>
    <property type="project" value="UniProtKB-KW"/>
</dbReference>
<dbReference type="SUPFAM" id="SSF47040">
    <property type="entry name" value="Kix domain of CBP (creb binding protein)"/>
    <property type="match status" value="1"/>
</dbReference>
<evidence type="ECO:0000256" key="15">
    <source>
        <dbReference type="ARBA" id="ARBA00022990"/>
    </source>
</evidence>
<dbReference type="EMBL" id="CAACVG010007007">
    <property type="protein sequence ID" value="VEN43168.1"/>
    <property type="molecule type" value="Genomic_DNA"/>
</dbReference>
<dbReference type="PROSITE" id="PS50134">
    <property type="entry name" value="ZF_TAZ"/>
    <property type="match status" value="2"/>
</dbReference>
<dbReference type="GO" id="GO:0140297">
    <property type="term" value="F:DNA-binding transcription factor binding"/>
    <property type="evidence" value="ECO:0007669"/>
    <property type="project" value="UniProtKB-ARBA"/>
</dbReference>
<feature type="region of interest" description="Disordered" evidence="28">
    <location>
        <begin position="2232"/>
        <end position="2254"/>
    </location>
</feature>
<accession>A0A653C5J2</accession>
<feature type="compositionally biased region" description="Low complexity" evidence="28">
    <location>
        <begin position="353"/>
        <end position="370"/>
    </location>
</feature>
<dbReference type="SMART" id="SM00291">
    <property type="entry name" value="ZnF_ZZ"/>
    <property type="match status" value="1"/>
</dbReference>
<proteinExistence type="predicted"/>
<feature type="compositionally biased region" description="Polar residues" evidence="28">
    <location>
        <begin position="987"/>
        <end position="1001"/>
    </location>
</feature>
<feature type="compositionally biased region" description="Polar residues" evidence="28">
    <location>
        <begin position="1203"/>
        <end position="1234"/>
    </location>
</feature>
<evidence type="ECO:0000256" key="17">
    <source>
        <dbReference type="ARBA" id="ARBA00023108"/>
    </source>
</evidence>
<evidence type="ECO:0000256" key="26">
    <source>
        <dbReference type="PROSITE-ProRule" id="PRU00203"/>
    </source>
</evidence>
<dbReference type="PROSITE" id="PS51727">
    <property type="entry name" value="CBP_P300_HAT"/>
    <property type="match status" value="1"/>
</dbReference>
<feature type="compositionally biased region" description="Basic and acidic residues" evidence="28">
    <location>
        <begin position="1116"/>
        <end position="1132"/>
    </location>
</feature>
<feature type="compositionally biased region" description="Low complexity" evidence="28">
    <location>
        <begin position="2482"/>
        <end position="2507"/>
    </location>
</feature>
<feature type="domain" description="TAZ-type" evidence="30">
    <location>
        <begin position="434"/>
        <end position="520"/>
    </location>
</feature>
<dbReference type="GO" id="GO:0045944">
    <property type="term" value="P:positive regulation of transcription by RNA polymerase II"/>
    <property type="evidence" value="ECO:0007669"/>
    <property type="project" value="TreeGrafter"/>
</dbReference>
<evidence type="ECO:0000259" key="29">
    <source>
        <dbReference type="PROSITE" id="PS50014"/>
    </source>
</evidence>
<evidence type="ECO:0000256" key="7">
    <source>
        <dbReference type="ARBA" id="ARBA00022553"/>
    </source>
</evidence>
<dbReference type="SUPFAM" id="SSF57850">
    <property type="entry name" value="RING/U-box"/>
    <property type="match status" value="1"/>
</dbReference>
<dbReference type="CDD" id="cd05495">
    <property type="entry name" value="Bromo_cbp_like"/>
    <property type="match status" value="1"/>
</dbReference>
<feature type="region of interest" description="Disordered" evidence="28">
    <location>
        <begin position="353"/>
        <end position="436"/>
    </location>
</feature>
<evidence type="ECO:0000256" key="21">
    <source>
        <dbReference type="ARBA" id="ARBA00023242"/>
    </source>
</evidence>
<dbReference type="Pfam" id="PF00569">
    <property type="entry name" value="ZZ"/>
    <property type="match status" value="1"/>
</dbReference>
<dbReference type="InterPro" id="IPR014744">
    <property type="entry name" value="Nuc_rcpt_coact_CREBbp"/>
</dbReference>
<keyword evidence="11 27" id="KW-0863">Zinc-finger</keyword>
<evidence type="ECO:0000256" key="12">
    <source>
        <dbReference type="ARBA" id="ARBA00022833"/>
    </source>
</evidence>
<feature type="compositionally biased region" description="Gly residues" evidence="28">
    <location>
        <begin position="371"/>
        <end position="382"/>
    </location>
</feature>
<dbReference type="SMART" id="SM01250">
    <property type="entry name" value="KAT11"/>
    <property type="match status" value="1"/>
</dbReference>
<feature type="region of interest" description="Disordered" evidence="28">
    <location>
        <begin position="239"/>
        <end position="260"/>
    </location>
</feature>
<feature type="compositionally biased region" description="Low complexity" evidence="28">
    <location>
        <begin position="911"/>
        <end position="927"/>
    </location>
</feature>
<sequence>MADHLVDGPPNAKRQKLDPFQGPSDSSAYNYGMGSTQTSLGGGTSPRPFWNYNQQNALTNMDMLDLENNLPDELMSPWSLSDNNSKPPAQGPGPGGMQNGIENPDTTNNIRQMQINHLLQQGNKGLTGNALVLTSSGPLGNKSPNLQSPPNVSVAKGGVVDQMGLGSLPSSIANNVGLQSMANNGSSAQVMSSIQGMQNSGGNMIMTSSNISSMGGMAGGGLVVSSAAGAPKQMPPNSIFAPGQQQQQQQLGPPGQTLANGPIIGRVGMHMQRPPGAAGAAGQIHLGPRLQTPGLCGPQGMPGNAAGPYGYQNPNAGQQGVPVVGVVQQQKLGLPSQLQAAAQQQAAAAAAAQQQQRFGAPPPQAAVASAGGPGAAGTGGGDPQQTQPPAPSPAQPQSGAPSGGQPGPQQASAQNQAAQGAQQQPGQPAPSTADPEKRKLIQQQLVLLLHAHKCQRRESQANGEVWCTLPHCKTMKNVLNHMTTCNAGKSCSVAHCSSSRQIISHWKNCIRTDCPVCLPLKQADKNRNNPSAAANQPQAKPTPGSGNLSTTDMLRAYDALGIQCPPGAAGATPGGGPGGSLLPNAAAVRAGLRLPLNAAGGPATAMATAGGMTAAGVRVLVPPGQPAPNISVPLPGTGGDPAAAAAAAAAAAQAQGVNQTAASLQQSVNSVMFGLANLESANQGLVGQLPGGLQPGQVTASPVTGTKEWHQSVTPDLRNHLVHKLVQAIFPTPDPQALLDKRMHNLVAYAKKVEGDMYEMANSRSEYYHLLAEKIYKIQKELEEKRQKRKEQQQQLQQQHAQPIRPNLQAGLVPRPAGVPGNILPCPQQQPVGQVGLRSGSPSLGAGNMPPLGALNQQQAGNRMLFPVQQQQQQVQQQQQQQQQQQNVVGLPGPSPTTSNPGLSPFGNPLSQGSTTTSSSSQFPTTTNGPVSLPQVSPAGQNSQQQQANQQFNDLLKASRISPSPSGFGQQQQPQQQQGLPQPIQQVTQNGTSRLPPTSVASGGGDSVTAPSSVGAIPTAPKSVSSSRGGSPAPATPVQSSPAPGGGGGGSAGSRDAASANNAASMGKGMSSAERASQNAGRQTASSFTSQMAAVMAASADDEDSNASPPQGQNRGKLEQQVKMEIDIKQEEPDMNDSQGGGDGGCGGGKNMKSESEMKAEIKTEIKMEPLDDSESGGGSSITANATIKKEEGADVKEESDSKSAVSNENSQDSKPTPTQGDSTVANATNSADGQQPRKTKIFKPDELRQKLMPTLEKLYRHEPESIPFRQPVDPQTLGIPDYFDIVKRPMDLSTIKRKLDIGQYQDPWEYVDDVWLMFDNAWLYNRKTSRVYRYCTKLAEVFEQEIDPVMQSMGYCCGRKYTFNPQVLCCYGKQLCTIPRDAKYYSYQNSLKAYGLGSDRYTFCQKCFNDIQGDTVTLGDDPTQAQTAIKKDQFKEMKNDHLEMEVFVHCTDCGRKLHQICVLHIEAIWPAGFTCDECLKAKGQKRKENKFNAKRLPVTNLGLYIENRVNIFLKKKEAGAGDVSIRVVSSSEKVVEVKPGMRSKFVESGELAGEFPYRAKALFAFEEIDGVDVCFFGMHVQEYGSECPTPNTRRVYIAYLDSVHFFKPKQFRTAVYHEILLGYLDYVKQLGYTMAHIWACPPSEGDDYIFHCHPPDQKIPKPKRLQDWYKKMLDKGIIERRILDYKDILKQAMEDNLRSAADLPYFEGDFWPNVLEESIKELDQEEEEKRKQAEAAEAAIFSSMEESEVGPDGKKKGQKKAKKSTKSKANQRKNSSKKSNTPQTGNDLSAKIFATMEKHKEVFFVIRLHSVQSAASLKPIQDPDPFIQCDLMDGRDAFLTLAREKHYEFSSLRRAKFSTMSMLYELHNQGQDKFVYTCNSCKTHVETRYHCTFCEDFDLCVQCYEKEGHPHKMDKLGFGIDDGSSPSDSKANPGEARKLSIQRCIQSLVHACQCRDANCRLPSCQKMKRVVQHTKVCKRKTNGGCPICKQLIALCCYHAKHCQEAKCPVPFCSNIKYKLKQQQLQQRLQQAQLLRRRMAVMSRGQAPAVAAGPGNAAALPPGAAPGQMGPLGAAGGGAPGGVPGVVHPGAVSPVNAMAAGLPNPVMGIQSPHQPGIGMKPGAQTPPANVLQVVKQVQEEAARQQAPHVAGYGKVNPNQVPGQNMPPPQIRNMQGGNLLPMEQWQQRYPGGGAATGGGIRQAVAAGSGGGVGLGAAQAMPPTAAAQMGAGVQQSGVRPPPVGQPGAGMQGAAPGQPGNMMQKQALQQLMQTLRSPHSSEQQAQILSILKANPQLMAAFIKQRQAQAQQMQQAGAGGTPQQQLQHILNSQQNSAQPHQAARMQIQGGMLNQPTAQGLAQGPGPGQQMTQQQQWFKHQQQMLALQRQQQQQQQQAAATAAQQQAALAAAQQQGFQQATGYAGAPPQQQRLPGIRQPHMGGYNPAAAAAAAQAATVAFGGGPAGGDQQYAPIQGMKPTPPPTPSPQGVMGPPHGQGMTVQQQQQLMQSVRSPPPIRSPQPSPSRTAPSPRTQAVPSPRGPQPSPHDLAASEMLLGGGGGQNHAGAAPGMHPHGASPAGAPPDGGPPGQDVPTMTPQDQLSKFVEQL</sequence>
<evidence type="ECO:0000256" key="10">
    <source>
        <dbReference type="ARBA" id="ARBA00022737"/>
    </source>
</evidence>
<evidence type="ECO:0000259" key="32">
    <source>
        <dbReference type="PROSITE" id="PS50952"/>
    </source>
</evidence>
<dbReference type="InterPro" id="IPR013083">
    <property type="entry name" value="Znf_RING/FYVE/PHD"/>
</dbReference>
<dbReference type="Gene3D" id="3.30.40.10">
    <property type="entry name" value="Zinc/RING finger domain, C3HC4 (zinc finger)"/>
    <property type="match status" value="1"/>
</dbReference>
<dbReference type="InterPro" id="IPR037073">
    <property type="entry name" value="Nuc_rcpt_coact_CREBbp_sf"/>
</dbReference>
<keyword evidence="19" id="KW-0010">Activator</keyword>
<feature type="region of interest" description="Disordered" evidence="28">
    <location>
        <begin position="2459"/>
        <end position="2603"/>
    </location>
</feature>
<evidence type="ECO:0000256" key="13">
    <source>
        <dbReference type="ARBA" id="ARBA00022843"/>
    </source>
</evidence>
<feature type="compositionally biased region" description="Gly residues" evidence="28">
    <location>
        <begin position="1139"/>
        <end position="1150"/>
    </location>
</feature>
<feature type="compositionally biased region" description="Low complexity" evidence="28">
    <location>
        <begin position="2519"/>
        <end position="2529"/>
    </location>
</feature>
<dbReference type="SUPFAM" id="SSF57933">
    <property type="entry name" value="TAZ domain"/>
    <property type="match status" value="2"/>
</dbReference>
<feature type="compositionally biased region" description="Low complexity" evidence="28">
    <location>
        <begin position="868"/>
        <end position="886"/>
    </location>
</feature>
<evidence type="ECO:0000256" key="16">
    <source>
        <dbReference type="ARBA" id="ARBA00023015"/>
    </source>
</evidence>
<keyword evidence="4" id="KW-0488">Methylation</keyword>
<evidence type="ECO:0000256" key="8">
    <source>
        <dbReference type="ARBA" id="ARBA00022679"/>
    </source>
</evidence>
<feature type="region of interest" description="Disordered" evidence="28">
    <location>
        <begin position="2415"/>
        <end position="2436"/>
    </location>
</feature>
<dbReference type="GO" id="GO:0048511">
    <property type="term" value="P:rhythmic process"/>
    <property type="evidence" value="ECO:0007669"/>
    <property type="project" value="UniProtKB-KW"/>
</dbReference>
<dbReference type="CDD" id="cd20910">
    <property type="entry name" value="NCBD_CREBBP-p300_like"/>
    <property type="match status" value="1"/>
</dbReference>
<evidence type="ECO:0000256" key="18">
    <source>
        <dbReference type="ARBA" id="ARBA00023117"/>
    </source>
</evidence>
<dbReference type="SMART" id="SM00297">
    <property type="entry name" value="BROMO"/>
    <property type="match status" value="1"/>
</dbReference>
<dbReference type="InterPro" id="IPR043145">
    <property type="entry name" value="Znf_ZZ_sf"/>
</dbReference>
<dbReference type="InterPro" id="IPR000433">
    <property type="entry name" value="Znf_ZZ"/>
</dbReference>
<organism evidence="34 35">
    <name type="scientific">Callosobruchus maculatus</name>
    <name type="common">Southern cowpea weevil</name>
    <name type="synonym">Pulse bruchid</name>
    <dbReference type="NCBI Taxonomy" id="64391"/>
    <lineage>
        <taxon>Eukaryota</taxon>
        <taxon>Metazoa</taxon>
        <taxon>Ecdysozoa</taxon>
        <taxon>Arthropoda</taxon>
        <taxon>Hexapoda</taxon>
        <taxon>Insecta</taxon>
        <taxon>Pterygota</taxon>
        <taxon>Neoptera</taxon>
        <taxon>Endopterygota</taxon>
        <taxon>Coleoptera</taxon>
        <taxon>Polyphaga</taxon>
        <taxon>Cucujiformia</taxon>
        <taxon>Chrysomeloidea</taxon>
        <taxon>Chrysomelidae</taxon>
        <taxon>Bruchinae</taxon>
        <taxon>Bruchini</taxon>
        <taxon>Callosobruchus</taxon>
    </lineage>
</organism>
<dbReference type="FunFam" id="1.10.246.20:FF:000001">
    <property type="entry name" value="E1A binding protein p300"/>
    <property type="match status" value="1"/>
</dbReference>
<feature type="domain" description="TAZ-type" evidence="30">
    <location>
        <begin position="1935"/>
        <end position="2016"/>
    </location>
</feature>
<dbReference type="Pfam" id="PF02135">
    <property type="entry name" value="zf-TAZ"/>
    <property type="match status" value="2"/>
</dbReference>
<dbReference type="InterPro" id="IPR009110">
    <property type="entry name" value="Nuc_rcpt_coact"/>
</dbReference>
<evidence type="ECO:0000259" key="31">
    <source>
        <dbReference type="PROSITE" id="PS50135"/>
    </source>
</evidence>
<dbReference type="InterPro" id="IPR010303">
    <property type="entry name" value="RING_CBP-p300"/>
</dbReference>
<dbReference type="Proteomes" id="UP000410492">
    <property type="component" value="Unassembled WGS sequence"/>
</dbReference>
<dbReference type="InterPro" id="IPR000197">
    <property type="entry name" value="Znf_TAZ"/>
</dbReference>
<feature type="compositionally biased region" description="Low complexity" evidence="28">
    <location>
        <begin position="407"/>
        <end position="433"/>
    </location>
</feature>
<evidence type="ECO:0000256" key="20">
    <source>
        <dbReference type="ARBA" id="ARBA00023163"/>
    </source>
</evidence>
<dbReference type="Gene3D" id="1.10.246.20">
    <property type="entry name" value="Coactivator CBP, KIX domain"/>
    <property type="match status" value="1"/>
</dbReference>
<dbReference type="PROSITE" id="PS01357">
    <property type="entry name" value="ZF_ZZ_1"/>
    <property type="match status" value="1"/>
</dbReference>
<evidence type="ECO:0000256" key="23">
    <source>
        <dbReference type="ARBA" id="ARBA00047411"/>
    </source>
</evidence>
<feature type="region of interest" description="Disordered" evidence="28">
    <location>
        <begin position="2350"/>
        <end position="2372"/>
    </location>
</feature>
<evidence type="ECO:0000256" key="6">
    <source>
        <dbReference type="ARBA" id="ARBA00022499"/>
    </source>
</evidence>
<dbReference type="InterPro" id="IPR031162">
    <property type="entry name" value="CBP_P300_HAT"/>
</dbReference>
<dbReference type="GO" id="GO:0003713">
    <property type="term" value="F:transcription coactivator activity"/>
    <property type="evidence" value="ECO:0007669"/>
    <property type="project" value="InterPro"/>
</dbReference>
<dbReference type="Gene3D" id="2.10.110.40">
    <property type="match status" value="1"/>
</dbReference>
<comment type="catalytic activity">
    <reaction evidence="23">
        <text>(S)-lactoyl-CoA + L-lysyl-[protein] = N(6)-[(S)-lactoyl]-L-lysyl-[protein] + CoA + H(+)</text>
        <dbReference type="Rhea" id="RHEA:61996"/>
        <dbReference type="Rhea" id="RHEA-COMP:9752"/>
        <dbReference type="Rhea" id="RHEA-COMP:19466"/>
        <dbReference type="ChEBI" id="CHEBI:15378"/>
        <dbReference type="ChEBI" id="CHEBI:29969"/>
        <dbReference type="ChEBI" id="CHEBI:57287"/>
        <dbReference type="ChEBI" id="CHEBI:231527"/>
        <dbReference type="ChEBI" id="CHEBI:231528"/>
    </reaction>
    <physiologicalReaction direction="left-to-right" evidence="23">
        <dbReference type="Rhea" id="RHEA:61997"/>
    </physiologicalReaction>
</comment>
<keyword evidence="15" id="KW-0007">Acetylation</keyword>
<feature type="compositionally biased region" description="Polar residues" evidence="28">
    <location>
        <begin position="1778"/>
        <end position="1787"/>
    </location>
</feature>
<dbReference type="Pfam" id="PF08214">
    <property type="entry name" value="HAT_KAT11"/>
    <property type="match status" value="1"/>
</dbReference>
<feature type="compositionally biased region" description="Pro residues" evidence="28">
    <location>
        <begin position="2508"/>
        <end position="2518"/>
    </location>
</feature>
<dbReference type="SUPFAM" id="SSF69125">
    <property type="entry name" value="Nuclear receptor coactivator interlocking domain"/>
    <property type="match status" value="1"/>
</dbReference>
<evidence type="ECO:0000256" key="14">
    <source>
        <dbReference type="ARBA" id="ARBA00022853"/>
    </source>
</evidence>
<dbReference type="PROSITE" id="PS50135">
    <property type="entry name" value="ZF_ZZ_2"/>
    <property type="match status" value="1"/>
</dbReference>
<dbReference type="InterPro" id="IPR013178">
    <property type="entry name" value="Histone_AcTrfase_Rtt109/CBP"/>
</dbReference>
<dbReference type="Gene3D" id="3.30.60.90">
    <property type="match status" value="1"/>
</dbReference>
<feature type="compositionally biased region" description="Basic and acidic residues" evidence="28">
    <location>
        <begin position="1152"/>
        <end position="1170"/>
    </location>
</feature>
<keyword evidence="18 25" id="KW-0103">Bromodomain</keyword>
<dbReference type="SMART" id="SM00551">
    <property type="entry name" value="ZnF_TAZ"/>
    <property type="match status" value="2"/>
</dbReference>
<feature type="compositionally biased region" description="Low complexity" evidence="28">
    <location>
        <begin position="962"/>
        <end position="986"/>
    </location>
</feature>
<protein>
    <recommendedName>
        <fullName evidence="3">histone acetyltransferase</fullName>
        <ecNumber evidence="3">2.3.1.48</ecNumber>
    </recommendedName>
</protein>
<feature type="region of interest" description="Disordered" evidence="28">
    <location>
        <begin position="867"/>
        <end position="1246"/>
    </location>
</feature>
<evidence type="ECO:0000313" key="34">
    <source>
        <dbReference type="EMBL" id="VEN43168.1"/>
    </source>
</evidence>
<keyword evidence="16" id="KW-0805">Transcription regulation</keyword>
<dbReference type="InterPro" id="IPR018359">
    <property type="entry name" value="Bromodomain_CS"/>
</dbReference>
<dbReference type="Gene3D" id="1.20.1020.10">
    <property type="entry name" value="TAZ domain"/>
    <property type="match status" value="2"/>
</dbReference>
<evidence type="ECO:0000256" key="5">
    <source>
        <dbReference type="ARBA" id="ARBA00022490"/>
    </source>
</evidence>
<dbReference type="PRINTS" id="PR00503">
    <property type="entry name" value="BROMODOMAIN"/>
</dbReference>
<keyword evidence="17" id="KW-0090">Biological rhythms</keyword>
<dbReference type="InterPro" id="IPR036529">
    <property type="entry name" value="KIX_dom_sf"/>
</dbReference>
<dbReference type="Pfam" id="PF00439">
    <property type="entry name" value="Bromodomain"/>
    <property type="match status" value="1"/>
</dbReference>
<dbReference type="GO" id="GO:0005667">
    <property type="term" value="C:transcription regulator complex"/>
    <property type="evidence" value="ECO:0007669"/>
    <property type="project" value="TreeGrafter"/>
</dbReference>
<dbReference type="FunFam" id="1.20.1020.10:FF:000001">
    <property type="entry name" value="E1A binding protein p300"/>
    <property type="match status" value="1"/>
</dbReference>
<keyword evidence="20" id="KW-0804">Transcription</keyword>
<evidence type="ECO:0000256" key="22">
    <source>
        <dbReference type="ARBA" id="ARBA00023315"/>
    </source>
</evidence>
<feature type="compositionally biased region" description="Low complexity" evidence="28">
    <location>
        <begin position="1053"/>
        <end position="1065"/>
    </location>
</feature>
<feature type="compositionally biased region" description="Low complexity" evidence="28">
    <location>
        <begin position="2559"/>
        <end position="2574"/>
    </location>
</feature>
<dbReference type="FunFam" id="3.30.60.90:FF:000003">
    <property type="entry name" value="E1A binding protein p300"/>
    <property type="match status" value="1"/>
</dbReference>
<dbReference type="InterPro" id="IPR003101">
    <property type="entry name" value="KIX_dom"/>
</dbReference>
<keyword evidence="9 26" id="KW-0479">Metal-binding</keyword>
<evidence type="ECO:0000256" key="24">
    <source>
        <dbReference type="ARBA" id="ARBA00048017"/>
    </source>
</evidence>
<evidence type="ECO:0000259" key="33">
    <source>
        <dbReference type="PROSITE" id="PS51727"/>
    </source>
</evidence>
<dbReference type="CDD" id="cd02337">
    <property type="entry name" value="ZZ_CBP"/>
    <property type="match status" value="1"/>
</dbReference>
<dbReference type="OrthoDB" id="899at2759"/>
<evidence type="ECO:0000256" key="25">
    <source>
        <dbReference type="PROSITE-ProRule" id="PRU00035"/>
    </source>
</evidence>
<feature type="compositionally biased region" description="Basic and acidic residues" evidence="28">
    <location>
        <begin position="1723"/>
        <end position="1735"/>
    </location>
</feature>
<feature type="region of interest" description="Disordered" evidence="28">
    <location>
        <begin position="1"/>
        <end position="48"/>
    </location>
</feature>
<dbReference type="Gene3D" id="1.20.920.10">
    <property type="entry name" value="Bromodomain-like"/>
    <property type="match status" value="1"/>
</dbReference>
<evidence type="ECO:0000256" key="2">
    <source>
        <dbReference type="ARBA" id="ARBA00004496"/>
    </source>
</evidence>
<evidence type="ECO:0000256" key="3">
    <source>
        <dbReference type="ARBA" id="ARBA00013184"/>
    </source>
</evidence>
<comment type="catalytic activity">
    <reaction evidence="24">
        <text>L-lysyl-[protein] + acetyl-CoA = N(6)-acetyl-L-lysyl-[protein] + CoA + H(+)</text>
        <dbReference type="Rhea" id="RHEA:45948"/>
        <dbReference type="Rhea" id="RHEA-COMP:9752"/>
        <dbReference type="Rhea" id="RHEA-COMP:10731"/>
        <dbReference type="ChEBI" id="CHEBI:15378"/>
        <dbReference type="ChEBI" id="CHEBI:29969"/>
        <dbReference type="ChEBI" id="CHEBI:57287"/>
        <dbReference type="ChEBI" id="CHEBI:57288"/>
        <dbReference type="ChEBI" id="CHEBI:61930"/>
        <dbReference type="EC" id="2.3.1.48"/>
    </reaction>
</comment>
<dbReference type="Pfam" id="PF09030">
    <property type="entry name" value="Creb_binding"/>
    <property type="match status" value="1"/>
</dbReference>
<dbReference type="GO" id="GO:0005654">
    <property type="term" value="C:nucleoplasm"/>
    <property type="evidence" value="ECO:0007669"/>
    <property type="project" value="UniProtKB-ARBA"/>
</dbReference>
<dbReference type="GO" id="GO:0004402">
    <property type="term" value="F:histone acetyltransferase activity"/>
    <property type="evidence" value="ECO:0007669"/>
    <property type="project" value="InterPro"/>
</dbReference>
<dbReference type="Pfam" id="PF02172">
    <property type="entry name" value="KIX"/>
    <property type="match status" value="1"/>
</dbReference>
<dbReference type="PANTHER" id="PTHR13808:SF1">
    <property type="entry name" value="HISTONE ACETYLTRANSFERASE"/>
    <property type="match status" value="1"/>
</dbReference>
<feature type="domain" description="CBP/p300-type HAT" evidence="33">
    <location>
        <begin position="1491"/>
        <end position="1872"/>
    </location>
</feature>
<dbReference type="SUPFAM" id="SSF47370">
    <property type="entry name" value="Bromodomain"/>
    <property type="match status" value="1"/>
</dbReference>
<evidence type="ECO:0000256" key="4">
    <source>
        <dbReference type="ARBA" id="ARBA00022481"/>
    </source>
</evidence>
<keyword evidence="7" id="KW-0597">Phosphoprotein</keyword>
<evidence type="ECO:0000256" key="9">
    <source>
        <dbReference type="ARBA" id="ARBA00022723"/>
    </source>
</evidence>
<feature type="compositionally biased region" description="Basic and acidic residues" evidence="28">
    <location>
        <begin position="1188"/>
        <end position="1202"/>
    </location>
</feature>
<keyword evidence="6" id="KW-1017">Isopeptide bond</keyword>
<dbReference type="EC" id="2.3.1.48" evidence="3"/>
<dbReference type="PROSITE" id="PS50952">
    <property type="entry name" value="KIX"/>
    <property type="match status" value="1"/>
</dbReference>
<keyword evidence="35" id="KW-1185">Reference proteome</keyword>
<dbReference type="PROSITE" id="PS00633">
    <property type="entry name" value="BROMODOMAIN_1"/>
    <property type="match status" value="1"/>
</dbReference>
<feature type="region of interest" description="Disordered" evidence="28">
    <location>
        <begin position="1916"/>
        <end position="1935"/>
    </location>
</feature>
<comment type="subcellular location">
    <subcellularLocation>
        <location evidence="2">Cytoplasm</location>
    </subcellularLocation>
    <subcellularLocation>
        <location evidence="1">Nucleus</location>
    </subcellularLocation>
</comment>
<keyword evidence="8" id="KW-0808">Transferase</keyword>
<dbReference type="GO" id="GO:0000123">
    <property type="term" value="C:histone acetyltransferase complex"/>
    <property type="evidence" value="ECO:0007669"/>
    <property type="project" value="InterPro"/>
</dbReference>
<dbReference type="FunFam" id="1.20.920.10:FF:000001">
    <property type="entry name" value="Histone acetyltransferase p300"/>
    <property type="match status" value="1"/>
</dbReference>
<dbReference type="Pfam" id="PF06001">
    <property type="entry name" value="RING_CBP-p300"/>
    <property type="match status" value="1"/>
</dbReference>
<keyword evidence="21" id="KW-0539">Nucleus</keyword>
<feature type="region of interest" description="Disordered" evidence="28">
    <location>
        <begin position="1723"/>
        <end position="1787"/>
    </location>
</feature>
<dbReference type="InterPro" id="IPR038547">
    <property type="entry name" value="RING_CBP-p300_sf"/>
</dbReference>
<feature type="region of interest" description="Disordered" evidence="28">
    <location>
        <begin position="528"/>
        <end position="550"/>
    </location>
</feature>
<dbReference type="InterPro" id="IPR056484">
    <property type="entry name" value="PHD_P300"/>
</dbReference>
<keyword evidence="12 26" id="KW-0862">Zinc</keyword>
<feature type="compositionally biased region" description="Polar residues" evidence="28">
    <location>
        <begin position="928"/>
        <end position="940"/>
    </location>
</feature>
<feature type="domain" description="Bromo" evidence="29">
    <location>
        <begin position="1261"/>
        <end position="1333"/>
    </location>
</feature>
<dbReference type="Pfam" id="PF23570">
    <property type="entry name" value="PHD_P300"/>
    <property type="match status" value="1"/>
</dbReference>
<evidence type="ECO:0000256" key="28">
    <source>
        <dbReference type="SAM" id="MobiDB-lite"/>
    </source>
</evidence>
<dbReference type="PROSITE" id="PS50014">
    <property type="entry name" value="BROMODOMAIN_2"/>
    <property type="match status" value="1"/>
</dbReference>
<feature type="domain" description="ZZ-type" evidence="31">
    <location>
        <begin position="1874"/>
        <end position="1922"/>
    </location>
</feature>
<evidence type="ECO:0000256" key="1">
    <source>
        <dbReference type="ARBA" id="ARBA00004123"/>
    </source>
</evidence>
<feature type="domain" description="KIX" evidence="32">
    <location>
        <begin position="704"/>
        <end position="783"/>
    </location>
</feature>
<evidence type="ECO:0000256" key="27">
    <source>
        <dbReference type="PROSITE-ProRule" id="PRU00228"/>
    </source>
</evidence>
<dbReference type="FunFam" id="1.20.1020.10:FF:000002">
    <property type="entry name" value="E1A binding protein p300"/>
    <property type="match status" value="1"/>
</dbReference>
<feature type="compositionally biased region" description="Low complexity" evidence="28">
    <location>
        <begin position="242"/>
        <end position="256"/>
    </location>
</feature>
<keyword evidence="5" id="KW-0963">Cytoplasm</keyword>
<dbReference type="GO" id="GO:0005737">
    <property type="term" value="C:cytoplasm"/>
    <property type="evidence" value="ECO:0007669"/>
    <property type="project" value="UniProtKB-SubCell"/>
</dbReference>
<dbReference type="Gene3D" id="1.10.1630.10">
    <property type="entry name" value="Nuclear receptor coactivator, CREB-bp-like, interlocking domain"/>
    <property type="match status" value="1"/>
</dbReference>
<evidence type="ECO:0000256" key="19">
    <source>
        <dbReference type="ARBA" id="ARBA00023159"/>
    </source>
</evidence>
<feature type="compositionally biased region" description="Polar residues" evidence="28">
    <location>
        <begin position="1074"/>
        <end position="1092"/>
    </location>
</feature>
<feature type="compositionally biased region" description="Low complexity" evidence="28">
    <location>
        <begin position="1736"/>
        <end position="1745"/>
    </location>
</feature>